<evidence type="ECO:0000313" key="2">
    <source>
        <dbReference type="Proteomes" id="UP000007875"/>
    </source>
</evidence>
<sequence>HVNTTIHAITPANFFIIDRKIYRASSHASHFHILINIFKPCKILSDFNILIAEVNFTQCNCVFQFFNKITNRQLHTLVKYLSLRDYYYVGRIL</sequence>
<name>H2Y6A7_CIOSA</name>
<reference evidence="1" key="2">
    <citation type="submission" date="2025-08" db="UniProtKB">
        <authorList>
            <consortium name="Ensembl"/>
        </authorList>
    </citation>
    <scope>IDENTIFICATION</scope>
</reference>
<dbReference type="HOGENOM" id="CLU_2404977_0_0_1"/>
<dbReference type="InParanoid" id="H2Y6A7"/>
<organism evidence="1 2">
    <name type="scientific">Ciona savignyi</name>
    <name type="common">Pacific transparent sea squirt</name>
    <dbReference type="NCBI Taxonomy" id="51511"/>
    <lineage>
        <taxon>Eukaryota</taxon>
        <taxon>Metazoa</taxon>
        <taxon>Chordata</taxon>
        <taxon>Tunicata</taxon>
        <taxon>Ascidiacea</taxon>
        <taxon>Phlebobranchia</taxon>
        <taxon>Cionidae</taxon>
        <taxon>Ciona</taxon>
    </lineage>
</organism>
<dbReference type="Ensembl" id="ENSCSAVT00000000864.1">
    <property type="protein sequence ID" value="ENSCSAVP00000000855.1"/>
    <property type="gene ID" value="ENSCSAVG00000000487.1"/>
</dbReference>
<reference evidence="2" key="1">
    <citation type="submission" date="2003-08" db="EMBL/GenBank/DDBJ databases">
        <authorList>
            <person name="Birren B."/>
            <person name="Nusbaum C."/>
            <person name="Abebe A."/>
            <person name="Abouelleil A."/>
            <person name="Adekoya E."/>
            <person name="Ait-zahra M."/>
            <person name="Allen N."/>
            <person name="Allen T."/>
            <person name="An P."/>
            <person name="Anderson M."/>
            <person name="Anderson S."/>
            <person name="Arachchi H."/>
            <person name="Armbruster J."/>
            <person name="Bachantsang P."/>
            <person name="Baldwin J."/>
            <person name="Barry A."/>
            <person name="Bayul T."/>
            <person name="Blitshsteyn B."/>
            <person name="Bloom T."/>
            <person name="Blye J."/>
            <person name="Boguslavskiy L."/>
            <person name="Borowsky M."/>
            <person name="Boukhgalter B."/>
            <person name="Brunache A."/>
            <person name="Butler J."/>
            <person name="Calixte N."/>
            <person name="Calvo S."/>
            <person name="Camarata J."/>
            <person name="Campo K."/>
            <person name="Chang J."/>
            <person name="Cheshatsang Y."/>
            <person name="Citroen M."/>
            <person name="Collymore A."/>
            <person name="Considine T."/>
            <person name="Cook A."/>
            <person name="Cooke P."/>
            <person name="Corum B."/>
            <person name="Cuomo C."/>
            <person name="David R."/>
            <person name="Dawoe T."/>
            <person name="Degray S."/>
            <person name="Dodge S."/>
            <person name="Dooley K."/>
            <person name="Dorje P."/>
            <person name="Dorjee K."/>
            <person name="Dorris L."/>
            <person name="Duffey N."/>
            <person name="Dupes A."/>
            <person name="Elkins T."/>
            <person name="Engels R."/>
            <person name="Erickson J."/>
            <person name="Farina A."/>
            <person name="Faro S."/>
            <person name="Ferreira P."/>
            <person name="Fischer H."/>
            <person name="Fitzgerald M."/>
            <person name="Foley K."/>
            <person name="Gage D."/>
            <person name="Galagan J."/>
            <person name="Gearin G."/>
            <person name="Gnerre S."/>
            <person name="Gnirke A."/>
            <person name="Goyette A."/>
            <person name="Graham J."/>
            <person name="Grandbois E."/>
            <person name="Gyaltsen K."/>
            <person name="Hafez N."/>
            <person name="Hagopian D."/>
            <person name="Hagos B."/>
            <person name="Hall J."/>
            <person name="Hatcher B."/>
            <person name="Heller A."/>
            <person name="Higgins H."/>
            <person name="Honan T."/>
            <person name="Horn A."/>
            <person name="Houde N."/>
            <person name="Hughes L."/>
            <person name="Hulme W."/>
            <person name="Husby E."/>
            <person name="Iliev I."/>
            <person name="Jaffe D."/>
            <person name="Jones C."/>
            <person name="Kamal M."/>
            <person name="Kamat A."/>
            <person name="Kamvysselis M."/>
            <person name="Karlsson E."/>
            <person name="Kells C."/>
            <person name="Kieu A."/>
            <person name="Kisner P."/>
            <person name="Kodira C."/>
            <person name="Kulbokas E."/>
            <person name="Labutti K."/>
            <person name="Lama D."/>
            <person name="Landers T."/>
            <person name="Leger J."/>
            <person name="Levine S."/>
            <person name="Lewis D."/>
            <person name="Lewis T."/>
            <person name="Lindblad-toh K."/>
            <person name="Liu X."/>
            <person name="Lokyitsang T."/>
            <person name="Lokyitsang Y."/>
            <person name="Lucien O."/>
            <person name="Lui A."/>
            <person name="Ma L.J."/>
            <person name="Mabbitt R."/>
            <person name="Macdonald J."/>
            <person name="Maclean C."/>
            <person name="Major J."/>
            <person name="Manning J."/>
            <person name="Marabella R."/>
            <person name="Maru K."/>
            <person name="Matthews C."/>
            <person name="Mauceli E."/>
            <person name="Mccarthy M."/>
            <person name="Mcdonough S."/>
            <person name="Mcghee T."/>
            <person name="Meldrim J."/>
            <person name="Meneus L."/>
            <person name="Mesirov J."/>
            <person name="Mihalev A."/>
            <person name="Mihova T."/>
            <person name="Mikkelsen T."/>
            <person name="Mlenga V."/>
            <person name="Moru K."/>
            <person name="Mozes J."/>
            <person name="Mulrain L."/>
            <person name="Munson G."/>
            <person name="Naylor J."/>
            <person name="Newes C."/>
            <person name="Nguyen C."/>
            <person name="Nguyen N."/>
            <person name="Nguyen T."/>
            <person name="Nicol R."/>
            <person name="Nielsen C."/>
            <person name="Nizzari M."/>
            <person name="Norbu C."/>
            <person name="Norbu N."/>
            <person name="O'donnell P."/>
            <person name="Okoawo O."/>
            <person name="O'leary S."/>
            <person name="Omotosho B."/>
            <person name="O'neill K."/>
            <person name="Osman S."/>
            <person name="Parker S."/>
            <person name="Perrin D."/>
            <person name="Phunkhang P."/>
            <person name="Piqani B."/>
            <person name="Purcell S."/>
            <person name="Rachupka T."/>
            <person name="Ramasamy U."/>
            <person name="Rameau R."/>
            <person name="Ray V."/>
            <person name="Raymond C."/>
            <person name="Retta R."/>
            <person name="Richardson S."/>
            <person name="Rise C."/>
            <person name="Rodriguez J."/>
            <person name="Rogers J."/>
            <person name="Rogov P."/>
            <person name="Rutman M."/>
            <person name="Schupbach R."/>
            <person name="Seaman C."/>
            <person name="Settipalli S."/>
            <person name="Sharpe T."/>
            <person name="Sheridan J."/>
            <person name="Sherpa N."/>
            <person name="Shi J."/>
            <person name="Smirnov S."/>
            <person name="Smith C."/>
            <person name="Sougnez C."/>
            <person name="Spencer B."/>
            <person name="Stalker J."/>
            <person name="Stange-thomann N."/>
            <person name="Stavropoulos S."/>
            <person name="Stetson K."/>
            <person name="Stone C."/>
            <person name="Stone S."/>
            <person name="Stubbs M."/>
            <person name="Talamas J."/>
            <person name="Tchuinga P."/>
            <person name="Tenzing P."/>
            <person name="Tesfaye S."/>
            <person name="Theodore J."/>
            <person name="Thoulutsang Y."/>
            <person name="Topham K."/>
            <person name="Towey S."/>
            <person name="Tsamla T."/>
            <person name="Tsomo N."/>
            <person name="Vallee D."/>
            <person name="Vassiliev H."/>
            <person name="Venkataraman V."/>
            <person name="Vinson J."/>
            <person name="Vo A."/>
            <person name="Wade C."/>
            <person name="Wang S."/>
            <person name="Wangchuk T."/>
            <person name="Wangdi T."/>
            <person name="Whittaker C."/>
            <person name="Wilkinson J."/>
            <person name="Wu Y."/>
            <person name="Wyman D."/>
            <person name="Yadav S."/>
            <person name="Yang S."/>
            <person name="Yang X."/>
            <person name="Yeager S."/>
            <person name="Yee E."/>
            <person name="Young G."/>
            <person name="Zainoun J."/>
            <person name="Zembeck L."/>
            <person name="Zimmer A."/>
            <person name="Zody M."/>
            <person name="Lander E."/>
        </authorList>
    </citation>
    <scope>NUCLEOTIDE SEQUENCE [LARGE SCALE GENOMIC DNA]</scope>
</reference>
<protein>
    <submittedName>
        <fullName evidence="1">Uncharacterized protein</fullName>
    </submittedName>
</protein>
<evidence type="ECO:0000313" key="1">
    <source>
        <dbReference type="Ensembl" id="ENSCSAVP00000000855.1"/>
    </source>
</evidence>
<reference evidence="1" key="3">
    <citation type="submission" date="2025-09" db="UniProtKB">
        <authorList>
            <consortium name="Ensembl"/>
        </authorList>
    </citation>
    <scope>IDENTIFICATION</scope>
</reference>
<keyword evidence="2" id="KW-1185">Reference proteome</keyword>
<dbReference type="AlphaFoldDB" id="H2Y6A7"/>
<proteinExistence type="predicted"/>
<accession>H2Y6A7</accession>
<dbReference type="Proteomes" id="UP000007875">
    <property type="component" value="Unassembled WGS sequence"/>
</dbReference>